<dbReference type="Proteomes" id="UP000643810">
    <property type="component" value="Unassembled WGS sequence"/>
</dbReference>
<evidence type="ECO:0000313" key="3">
    <source>
        <dbReference type="Proteomes" id="UP000643810"/>
    </source>
</evidence>
<keyword evidence="1" id="KW-0812">Transmembrane</keyword>
<name>A0ABR7GDT7_9FIRM</name>
<protein>
    <submittedName>
        <fullName evidence="2">Uncharacterized protein</fullName>
    </submittedName>
</protein>
<keyword evidence="1" id="KW-0472">Membrane</keyword>
<dbReference type="RefSeq" id="WP_186853848.1">
    <property type="nucleotide sequence ID" value="NZ_JACOPG010000001.1"/>
</dbReference>
<feature type="transmembrane region" description="Helical" evidence="1">
    <location>
        <begin position="12"/>
        <end position="33"/>
    </location>
</feature>
<sequence>MFSFSPLTTTNIIEILGIIFSSIASLIAIIISVKTLKQNSKMIEESTRPYLVIYQALTNFQMPTYYLILKNYGQSGATICSIDCSPNLVDYSLCNSHVPFSNFRNETIAPDQSFVCSLDRKKVFTQPVTFHFTITYTANGHLYSDSFSINPDVTANMVQTRASTPGEELKIMSFALQDLVEKHL</sequence>
<keyword evidence="1" id="KW-1133">Transmembrane helix</keyword>
<accession>A0ABR7GDT7</accession>
<organism evidence="2 3">
    <name type="scientific">Roseburia lenta</name>
    <dbReference type="NCBI Taxonomy" id="2763061"/>
    <lineage>
        <taxon>Bacteria</taxon>
        <taxon>Bacillati</taxon>
        <taxon>Bacillota</taxon>
        <taxon>Clostridia</taxon>
        <taxon>Lachnospirales</taxon>
        <taxon>Lachnospiraceae</taxon>
        <taxon>Roseburia</taxon>
    </lineage>
</organism>
<evidence type="ECO:0000256" key="1">
    <source>
        <dbReference type="SAM" id="Phobius"/>
    </source>
</evidence>
<comment type="caution">
    <text evidence="2">The sequence shown here is derived from an EMBL/GenBank/DDBJ whole genome shotgun (WGS) entry which is preliminary data.</text>
</comment>
<reference evidence="2 3" key="1">
    <citation type="submission" date="2020-08" db="EMBL/GenBank/DDBJ databases">
        <title>Genome public.</title>
        <authorList>
            <person name="Liu C."/>
            <person name="Sun Q."/>
        </authorList>
    </citation>
    <scope>NUCLEOTIDE SEQUENCE [LARGE SCALE GENOMIC DNA]</scope>
    <source>
        <strain evidence="2 3">NSJ-9</strain>
    </source>
</reference>
<evidence type="ECO:0000313" key="2">
    <source>
        <dbReference type="EMBL" id="MBC5685594.1"/>
    </source>
</evidence>
<keyword evidence="3" id="KW-1185">Reference proteome</keyword>
<dbReference type="EMBL" id="JACOPG010000001">
    <property type="protein sequence ID" value="MBC5685594.1"/>
    <property type="molecule type" value="Genomic_DNA"/>
</dbReference>
<gene>
    <name evidence="2" type="ORF">H8R94_03010</name>
</gene>
<proteinExistence type="predicted"/>